<dbReference type="GO" id="GO:0008757">
    <property type="term" value="F:S-adenosylmethionine-dependent methyltransferase activity"/>
    <property type="evidence" value="ECO:0007669"/>
    <property type="project" value="InterPro"/>
</dbReference>
<dbReference type="AlphaFoldDB" id="A0A7W9ZG17"/>
<dbReference type="CDD" id="cd02440">
    <property type="entry name" value="AdoMet_MTases"/>
    <property type="match status" value="1"/>
</dbReference>
<evidence type="ECO:0000313" key="4">
    <source>
        <dbReference type="EMBL" id="MBB6209952.1"/>
    </source>
</evidence>
<dbReference type="Proteomes" id="UP000544872">
    <property type="component" value="Unassembled WGS sequence"/>
</dbReference>
<evidence type="ECO:0000313" key="5">
    <source>
        <dbReference type="Proteomes" id="UP000544872"/>
    </source>
</evidence>
<dbReference type="PANTHER" id="PTHR13090">
    <property type="entry name" value="ARGININE-HYDROXYLASE NDUFAF5, MITOCHONDRIAL"/>
    <property type="match status" value="1"/>
</dbReference>
<accession>A0A7W9ZG17</accession>
<keyword evidence="2 4" id="KW-0808">Transferase</keyword>
<dbReference type="GO" id="GO:0032259">
    <property type="term" value="P:methylation"/>
    <property type="evidence" value="ECO:0007669"/>
    <property type="project" value="UniProtKB-KW"/>
</dbReference>
<keyword evidence="5" id="KW-1185">Reference proteome</keyword>
<keyword evidence="1 4" id="KW-0489">Methyltransferase</keyword>
<dbReference type="SUPFAM" id="SSF53335">
    <property type="entry name" value="S-adenosyl-L-methionine-dependent methyltransferases"/>
    <property type="match status" value="1"/>
</dbReference>
<evidence type="ECO:0000259" key="3">
    <source>
        <dbReference type="Pfam" id="PF08241"/>
    </source>
</evidence>
<dbReference type="Pfam" id="PF08241">
    <property type="entry name" value="Methyltransf_11"/>
    <property type="match status" value="1"/>
</dbReference>
<comment type="caution">
    <text evidence="4">The sequence shown here is derived from an EMBL/GenBank/DDBJ whole genome shotgun (WGS) entry which is preliminary data.</text>
</comment>
<dbReference type="PANTHER" id="PTHR13090:SF1">
    <property type="entry name" value="ARGININE-HYDROXYLASE NDUFAF5, MITOCHONDRIAL"/>
    <property type="match status" value="1"/>
</dbReference>
<name>A0A7W9ZG17_NOVIT</name>
<dbReference type="InterPro" id="IPR013216">
    <property type="entry name" value="Methyltransf_11"/>
</dbReference>
<organism evidence="4 5">
    <name type="scientific">Novispirillum itersonii</name>
    <name type="common">Aquaspirillum itersonii</name>
    <dbReference type="NCBI Taxonomy" id="189"/>
    <lineage>
        <taxon>Bacteria</taxon>
        <taxon>Pseudomonadati</taxon>
        <taxon>Pseudomonadota</taxon>
        <taxon>Alphaproteobacteria</taxon>
        <taxon>Rhodospirillales</taxon>
        <taxon>Novispirillaceae</taxon>
        <taxon>Novispirillum</taxon>
    </lineage>
</organism>
<dbReference type="RefSeq" id="WP_184262682.1">
    <property type="nucleotide sequence ID" value="NZ_JACIIX010000004.1"/>
</dbReference>
<sequence>MVHQVFDRRAVSRHQARAAGAFQEFSFLAEEVADRLTERLEDITRSFPIAVDLGSHGGLLAPRLRGQHGIETLISTDLAPAFAARSRGPAVACDEEALPFASGTLDLVLSSLALHWVNDLPGAFVQIRQALKPDGLFIGAMLGGETLKELRECLVDAEVELEGGLSPRTSPLTDVRDLGMLLQRAGFALPVVDTDRITVTYGSALKLMQDLRGMGESNAVLERRKTFSRRNTLLRAAQLYHERYAGPDGRITATFQVLWMLGWAPAENQPQPKKPGSATHSLAEALGAQVCGVEASSPLDDTSGNG</sequence>
<dbReference type="InterPro" id="IPR050602">
    <property type="entry name" value="Malonyl-ACP_OMT"/>
</dbReference>
<gene>
    <name evidence="4" type="ORF">FHS48_001362</name>
</gene>
<evidence type="ECO:0000256" key="2">
    <source>
        <dbReference type="ARBA" id="ARBA00022679"/>
    </source>
</evidence>
<evidence type="ECO:0000256" key="1">
    <source>
        <dbReference type="ARBA" id="ARBA00022603"/>
    </source>
</evidence>
<dbReference type="EMBL" id="JACIIX010000004">
    <property type="protein sequence ID" value="MBB6209952.1"/>
    <property type="molecule type" value="Genomic_DNA"/>
</dbReference>
<reference evidence="4 5" key="1">
    <citation type="submission" date="2020-08" db="EMBL/GenBank/DDBJ databases">
        <title>Genomic Encyclopedia of Type Strains, Phase IV (KMG-IV): sequencing the most valuable type-strain genomes for metagenomic binning, comparative biology and taxonomic classification.</title>
        <authorList>
            <person name="Goeker M."/>
        </authorList>
    </citation>
    <scope>NUCLEOTIDE SEQUENCE [LARGE SCALE GENOMIC DNA]</scope>
    <source>
        <strain evidence="4 5">DSM 11590</strain>
    </source>
</reference>
<proteinExistence type="predicted"/>
<feature type="domain" description="Methyltransferase type 11" evidence="3">
    <location>
        <begin position="51"/>
        <end position="138"/>
    </location>
</feature>
<dbReference type="Gene3D" id="3.40.50.150">
    <property type="entry name" value="Vaccinia Virus protein VP39"/>
    <property type="match status" value="1"/>
</dbReference>
<protein>
    <submittedName>
        <fullName evidence="4">SAM-dependent methyltransferase</fullName>
    </submittedName>
</protein>
<dbReference type="InterPro" id="IPR029063">
    <property type="entry name" value="SAM-dependent_MTases_sf"/>
</dbReference>